<evidence type="ECO:0000313" key="2">
    <source>
        <dbReference type="Proteomes" id="UP001596406"/>
    </source>
</evidence>
<gene>
    <name evidence="1" type="ORF">ACFQHK_03395</name>
</gene>
<dbReference type="PIRSF" id="PIRSF000915">
    <property type="entry name" value="PGP-type_phosphatase"/>
    <property type="match status" value="1"/>
</dbReference>
<evidence type="ECO:0000313" key="1">
    <source>
        <dbReference type="EMBL" id="MFC6835550.1"/>
    </source>
</evidence>
<proteinExistence type="predicted"/>
<dbReference type="GO" id="GO:0016787">
    <property type="term" value="F:hydrolase activity"/>
    <property type="evidence" value="ECO:0007669"/>
    <property type="project" value="UniProtKB-KW"/>
</dbReference>
<dbReference type="Proteomes" id="UP001596406">
    <property type="component" value="Unassembled WGS sequence"/>
</dbReference>
<dbReference type="InterPro" id="IPR006357">
    <property type="entry name" value="HAD-SF_hydro_IIA"/>
</dbReference>
<comment type="caution">
    <text evidence="1">The sequence shown here is derived from an EMBL/GenBank/DDBJ whole genome shotgun (WGS) entry which is preliminary data.</text>
</comment>
<reference evidence="1 2" key="1">
    <citation type="journal article" date="2019" name="Int. J. Syst. Evol. Microbiol.">
        <title>The Global Catalogue of Microorganisms (GCM) 10K type strain sequencing project: providing services to taxonomists for standard genome sequencing and annotation.</title>
        <authorList>
            <consortium name="The Broad Institute Genomics Platform"/>
            <consortium name="The Broad Institute Genome Sequencing Center for Infectious Disease"/>
            <person name="Wu L."/>
            <person name="Ma J."/>
        </authorList>
    </citation>
    <scope>NUCLEOTIDE SEQUENCE [LARGE SCALE GENOMIC DNA]</scope>
    <source>
        <strain evidence="1 2">PSRA2</strain>
    </source>
</reference>
<dbReference type="PANTHER" id="PTHR19288:SF46">
    <property type="entry name" value="HALOACID DEHALOGENASE-LIKE HYDROLASE DOMAIN-CONTAINING PROTEIN 2"/>
    <property type="match status" value="1"/>
</dbReference>
<dbReference type="EMBL" id="JBHSXM010000001">
    <property type="protein sequence ID" value="MFC6835550.1"/>
    <property type="molecule type" value="Genomic_DNA"/>
</dbReference>
<keyword evidence="2" id="KW-1185">Reference proteome</keyword>
<dbReference type="AlphaFoldDB" id="A0ABD5U7M2"/>
<dbReference type="RefSeq" id="WP_304447248.1">
    <property type="nucleotide sequence ID" value="NZ_JARRAH010000001.1"/>
</dbReference>
<keyword evidence="1" id="KW-0378">Hydrolase</keyword>
<protein>
    <submittedName>
        <fullName evidence="1">HAD-IIA family hydrolase</fullName>
    </submittedName>
</protein>
<organism evidence="1 2">
    <name type="scientific">Halomarina ordinaria</name>
    <dbReference type="NCBI Taxonomy" id="3033939"/>
    <lineage>
        <taxon>Archaea</taxon>
        <taxon>Methanobacteriati</taxon>
        <taxon>Methanobacteriota</taxon>
        <taxon>Stenosarchaea group</taxon>
        <taxon>Halobacteria</taxon>
        <taxon>Halobacteriales</taxon>
        <taxon>Natronomonadaceae</taxon>
        <taxon>Halomarina</taxon>
    </lineage>
</organism>
<dbReference type="NCBIfam" id="TIGR01460">
    <property type="entry name" value="HAD-SF-IIA"/>
    <property type="match status" value="1"/>
</dbReference>
<dbReference type="Pfam" id="PF13344">
    <property type="entry name" value="Hydrolase_6"/>
    <property type="match status" value="1"/>
</dbReference>
<dbReference type="InterPro" id="IPR023214">
    <property type="entry name" value="HAD_sf"/>
</dbReference>
<dbReference type="PANTHER" id="PTHR19288">
    <property type="entry name" value="4-NITROPHENYLPHOSPHATASE-RELATED"/>
    <property type="match status" value="1"/>
</dbReference>
<dbReference type="Gene3D" id="3.40.50.1000">
    <property type="entry name" value="HAD superfamily/HAD-like"/>
    <property type="match status" value="2"/>
</dbReference>
<sequence>MDYRGALVDLDGTVYRGGELVPGALDGLDTLRERGLDVLFVTNNPTRSPAAYADRLAALGLDVAPDRILSAGAVTATYLAENHAEDRVFVIGSDGLRAQFRERDLHMTEDPERADVVVTSHDFGFDYDDLTAGLWALREAETFVGTDPDLTYPDADGRDFPGSGAITRAVGGVARREPDHVFGKPSLETLDLALARIDHAPSECFVVGDRPDTDVAFGERAGMTTALVLSGSTRESDLGALSPRPDYVLDDLSDVEQVLDGTV</sequence>
<accession>A0ABD5U7M2</accession>
<dbReference type="SUPFAM" id="SSF56784">
    <property type="entry name" value="HAD-like"/>
    <property type="match status" value="1"/>
</dbReference>
<dbReference type="InterPro" id="IPR036412">
    <property type="entry name" value="HAD-like_sf"/>
</dbReference>
<name>A0ABD5U7M2_9EURY</name>
<dbReference type="Pfam" id="PF13242">
    <property type="entry name" value="Hydrolase_like"/>
    <property type="match status" value="1"/>
</dbReference>